<dbReference type="Proteomes" id="UP001060085">
    <property type="component" value="Linkage Group LG03"/>
</dbReference>
<reference evidence="2" key="1">
    <citation type="journal article" date="2023" name="Nat. Plants">
        <title>Single-cell RNA sequencing provides a high-resolution roadmap for understanding the multicellular compartmentation of specialized metabolism.</title>
        <authorList>
            <person name="Sun S."/>
            <person name="Shen X."/>
            <person name="Li Y."/>
            <person name="Li Y."/>
            <person name="Wang S."/>
            <person name="Li R."/>
            <person name="Zhang H."/>
            <person name="Shen G."/>
            <person name="Guo B."/>
            <person name="Wei J."/>
            <person name="Xu J."/>
            <person name="St-Pierre B."/>
            <person name="Chen S."/>
            <person name="Sun C."/>
        </authorList>
    </citation>
    <scope>NUCLEOTIDE SEQUENCE [LARGE SCALE GENOMIC DNA]</scope>
</reference>
<sequence length="155" mass="17368">MEEVPAHREHRSGLIRSGGHKTCFTDLQCRRFGHNLFQCYSTAPDTDDDLILSARGFIFLLIGGHMLPYFSGNSAVVHGSFGERTTDRGSLSLVTDLGVIAYTYIATSADYGCSGRPTCSSWRYIFIWLSYLDRALVSSDLWRAEVPLICYKIVE</sequence>
<keyword evidence="2" id="KW-1185">Reference proteome</keyword>
<dbReference type="EMBL" id="CM044703">
    <property type="protein sequence ID" value="KAI5673987.1"/>
    <property type="molecule type" value="Genomic_DNA"/>
</dbReference>
<evidence type="ECO:0000313" key="2">
    <source>
        <dbReference type="Proteomes" id="UP001060085"/>
    </source>
</evidence>
<name>A0ACC0BMS7_CATRO</name>
<accession>A0ACC0BMS7</accession>
<protein>
    <submittedName>
        <fullName evidence="1">Uncharacterized protein</fullName>
    </submittedName>
</protein>
<organism evidence="1 2">
    <name type="scientific">Catharanthus roseus</name>
    <name type="common">Madagascar periwinkle</name>
    <name type="synonym">Vinca rosea</name>
    <dbReference type="NCBI Taxonomy" id="4058"/>
    <lineage>
        <taxon>Eukaryota</taxon>
        <taxon>Viridiplantae</taxon>
        <taxon>Streptophyta</taxon>
        <taxon>Embryophyta</taxon>
        <taxon>Tracheophyta</taxon>
        <taxon>Spermatophyta</taxon>
        <taxon>Magnoliopsida</taxon>
        <taxon>eudicotyledons</taxon>
        <taxon>Gunneridae</taxon>
        <taxon>Pentapetalae</taxon>
        <taxon>asterids</taxon>
        <taxon>lamiids</taxon>
        <taxon>Gentianales</taxon>
        <taxon>Apocynaceae</taxon>
        <taxon>Rauvolfioideae</taxon>
        <taxon>Vinceae</taxon>
        <taxon>Catharanthinae</taxon>
        <taxon>Catharanthus</taxon>
    </lineage>
</organism>
<comment type="caution">
    <text evidence="1">The sequence shown here is derived from an EMBL/GenBank/DDBJ whole genome shotgun (WGS) entry which is preliminary data.</text>
</comment>
<proteinExistence type="predicted"/>
<evidence type="ECO:0000313" key="1">
    <source>
        <dbReference type="EMBL" id="KAI5673987.1"/>
    </source>
</evidence>
<gene>
    <name evidence="1" type="ORF">M9H77_14351</name>
</gene>